<keyword evidence="2 4" id="KW-0694">RNA-binding</keyword>
<dbReference type="SMART" id="SM00360">
    <property type="entry name" value="RRM"/>
    <property type="match status" value="2"/>
</dbReference>
<dbReference type="Proteomes" id="UP000799444">
    <property type="component" value="Unassembled WGS sequence"/>
</dbReference>
<dbReference type="InterPro" id="IPR000504">
    <property type="entry name" value="RRM_dom"/>
</dbReference>
<dbReference type="GO" id="GO:0003723">
    <property type="term" value="F:RNA binding"/>
    <property type="evidence" value="ECO:0007669"/>
    <property type="project" value="UniProtKB-UniRule"/>
</dbReference>
<protein>
    <submittedName>
        <fullName evidence="8">Uncharacterized protein</fullName>
    </submittedName>
</protein>
<evidence type="ECO:0000256" key="5">
    <source>
        <dbReference type="SAM" id="MobiDB-lite"/>
    </source>
</evidence>
<dbReference type="GO" id="GO:0005634">
    <property type="term" value="C:nucleus"/>
    <property type="evidence" value="ECO:0007669"/>
    <property type="project" value="UniProtKB-SubCell"/>
</dbReference>
<dbReference type="Pfam" id="PF01585">
    <property type="entry name" value="G-patch"/>
    <property type="match status" value="1"/>
</dbReference>
<dbReference type="InterPro" id="IPR012677">
    <property type="entry name" value="Nucleotide-bd_a/b_plait_sf"/>
</dbReference>
<comment type="subcellular location">
    <subcellularLocation>
        <location evidence="1">Nucleus</location>
    </subcellularLocation>
</comment>
<feature type="region of interest" description="Disordered" evidence="5">
    <location>
        <begin position="339"/>
        <end position="376"/>
    </location>
</feature>
<keyword evidence="9" id="KW-1185">Reference proteome</keyword>
<evidence type="ECO:0000259" key="6">
    <source>
        <dbReference type="PROSITE" id="PS50102"/>
    </source>
</evidence>
<dbReference type="PANTHER" id="PTHR13948">
    <property type="entry name" value="RNA-BINDING PROTEIN"/>
    <property type="match status" value="1"/>
</dbReference>
<evidence type="ECO:0000259" key="7">
    <source>
        <dbReference type="PROSITE" id="PS50174"/>
    </source>
</evidence>
<evidence type="ECO:0000256" key="4">
    <source>
        <dbReference type="PROSITE-ProRule" id="PRU00176"/>
    </source>
</evidence>
<dbReference type="GO" id="GO:0000398">
    <property type="term" value="P:mRNA splicing, via spliceosome"/>
    <property type="evidence" value="ECO:0007669"/>
    <property type="project" value="TreeGrafter"/>
</dbReference>
<accession>A0A9P4QSG8</accession>
<dbReference type="SMART" id="SM00443">
    <property type="entry name" value="G_patch"/>
    <property type="match status" value="1"/>
</dbReference>
<dbReference type="InterPro" id="IPR000467">
    <property type="entry name" value="G_patch_dom"/>
</dbReference>
<dbReference type="Gene3D" id="3.30.70.330">
    <property type="match status" value="1"/>
</dbReference>
<evidence type="ECO:0000256" key="1">
    <source>
        <dbReference type="ARBA" id="ARBA00004123"/>
    </source>
</evidence>
<dbReference type="InterPro" id="IPR035979">
    <property type="entry name" value="RBD_domain_sf"/>
</dbReference>
<organism evidence="8 9">
    <name type="scientific">Polyplosphaeria fusca</name>
    <dbReference type="NCBI Taxonomy" id="682080"/>
    <lineage>
        <taxon>Eukaryota</taxon>
        <taxon>Fungi</taxon>
        <taxon>Dikarya</taxon>
        <taxon>Ascomycota</taxon>
        <taxon>Pezizomycotina</taxon>
        <taxon>Dothideomycetes</taxon>
        <taxon>Pleosporomycetidae</taxon>
        <taxon>Pleosporales</taxon>
        <taxon>Tetraplosphaeriaceae</taxon>
        <taxon>Polyplosphaeria</taxon>
    </lineage>
</organism>
<sequence length="481" mass="52660">MGPKFDAAKLLAKYGHKESQGLGKDGTGIAAPIEGTTVVGRAGIGKDSGPEQIDSKAIILTNCPINSEVSSLWPQLHYDGDGLVELFPSTRGEPFVAIYETEEQAATAQKGLNQRCIGEGRRLVVEQVPEPDISEVSETYRYSKFKEQRDSQTWTRTVLVTGQSLGSHSGKNGRKLLEQHTTFGYDNIVYLNSEDPDSLEREEEVLNTFAEPNGSGFWVRFSSVGLAKNFVKLAHGTWFCYYVVSVVCVPDEDMDWIIEDQEARKAGITKPTGKIFVPFINPDATDDDIRKAFEPFQVNDINRPGKFAFIFLSAEDKEGMMRANPQGLRYRFAGGKTGKMNLTDGDDKKKKGKKTTGYGSAAPPAPVAPLSNWAPSLPPASSSVDSLVAQTGALNMQEQPKKPAVSSVDVVVKNLDFNAKQQDVKTLFTGYATTKVVFPKGNKGIAFVGFSTTEEANRAVSNLSDRMVLGRRVRTELARPR</sequence>
<dbReference type="OrthoDB" id="3687416at2759"/>
<dbReference type="PROSITE" id="PS50102">
    <property type="entry name" value="RRM"/>
    <property type="match status" value="1"/>
</dbReference>
<dbReference type="PANTHER" id="PTHR13948:SF3">
    <property type="entry name" value="FI21118P1"/>
    <property type="match status" value="1"/>
</dbReference>
<dbReference type="EMBL" id="ML996225">
    <property type="protein sequence ID" value="KAF2730116.1"/>
    <property type="molecule type" value="Genomic_DNA"/>
</dbReference>
<keyword evidence="3" id="KW-0539">Nucleus</keyword>
<evidence type="ECO:0000313" key="8">
    <source>
        <dbReference type="EMBL" id="KAF2730116.1"/>
    </source>
</evidence>
<dbReference type="SUPFAM" id="SSF54928">
    <property type="entry name" value="RNA-binding domain, RBD"/>
    <property type="match status" value="2"/>
</dbReference>
<dbReference type="Pfam" id="PF00076">
    <property type="entry name" value="RRM_1"/>
    <property type="match status" value="1"/>
</dbReference>
<dbReference type="PROSITE" id="PS50174">
    <property type="entry name" value="G_PATCH"/>
    <property type="match status" value="1"/>
</dbReference>
<gene>
    <name evidence="8" type="ORF">EJ04DRAFT_555632</name>
</gene>
<feature type="domain" description="RRM" evidence="6">
    <location>
        <begin position="408"/>
        <end position="480"/>
    </location>
</feature>
<reference evidence="8" key="1">
    <citation type="journal article" date="2020" name="Stud. Mycol.">
        <title>101 Dothideomycetes genomes: a test case for predicting lifestyles and emergence of pathogens.</title>
        <authorList>
            <person name="Haridas S."/>
            <person name="Albert R."/>
            <person name="Binder M."/>
            <person name="Bloem J."/>
            <person name="Labutti K."/>
            <person name="Salamov A."/>
            <person name="Andreopoulos B."/>
            <person name="Baker S."/>
            <person name="Barry K."/>
            <person name="Bills G."/>
            <person name="Bluhm B."/>
            <person name="Cannon C."/>
            <person name="Castanera R."/>
            <person name="Culley D."/>
            <person name="Daum C."/>
            <person name="Ezra D."/>
            <person name="Gonzalez J."/>
            <person name="Henrissat B."/>
            <person name="Kuo A."/>
            <person name="Liang C."/>
            <person name="Lipzen A."/>
            <person name="Lutzoni F."/>
            <person name="Magnuson J."/>
            <person name="Mondo S."/>
            <person name="Nolan M."/>
            <person name="Ohm R."/>
            <person name="Pangilinan J."/>
            <person name="Park H.-J."/>
            <person name="Ramirez L."/>
            <person name="Alfaro M."/>
            <person name="Sun H."/>
            <person name="Tritt A."/>
            <person name="Yoshinaga Y."/>
            <person name="Zwiers L.-H."/>
            <person name="Turgeon B."/>
            <person name="Goodwin S."/>
            <person name="Spatafora J."/>
            <person name="Crous P."/>
            <person name="Grigoriev I."/>
        </authorList>
    </citation>
    <scope>NUCLEOTIDE SEQUENCE</scope>
    <source>
        <strain evidence="8">CBS 125425</strain>
    </source>
</reference>
<evidence type="ECO:0000256" key="2">
    <source>
        <dbReference type="ARBA" id="ARBA00022884"/>
    </source>
</evidence>
<feature type="domain" description="G-patch" evidence="7">
    <location>
        <begin position="3"/>
        <end position="49"/>
    </location>
</feature>
<evidence type="ECO:0000313" key="9">
    <source>
        <dbReference type="Proteomes" id="UP000799444"/>
    </source>
</evidence>
<name>A0A9P4QSG8_9PLEO</name>
<proteinExistence type="predicted"/>
<evidence type="ECO:0000256" key="3">
    <source>
        <dbReference type="ARBA" id="ARBA00023242"/>
    </source>
</evidence>
<dbReference type="CDD" id="cd00590">
    <property type="entry name" value="RRM_SF"/>
    <property type="match status" value="1"/>
</dbReference>
<dbReference type="AlphaFoldDB" id="A0A9P4QSG8"/>
<comment type="caution">
    <text evidence="8">The sequence shown here is derived from an EMBL/GenBank/DDBJ whole genome shotgun (WGS) entry which is preliminary data.</text>
</comment>